<feature type="transmembrane region" description="Helical" evidence="7">
    <location>
        <begin position="297"/>
        <end position="322"/>
    </location>
</feature>
<dbReference type="InterPro" id="IPR036259">
    <property type="entry name" value="MFS_trans_sf"/>
</dbReference>
<evidence type="ECO:0000256" key="1">
    <source>
        <dbReference type="ARBA" id="ARBA00004651"/>
    </source>
</evidence>
<dbReference type="PANTHER" id="PTHR43266">
    <property type="entry name" value="MACROLIDE-EFFLUX PROTEIN"/>
    <property type="match status" value="1"/>
</dbReference>
<proteinExistence type="predicted"/>
<feature type="transmembrane region" description="Helical" evidence="7">
    <location>
        <begin position="328"/>
        <end position="354"/>
    </location>
</feature>
<evidence type="ECO:0000256" key="4">
    <source>
        <dbReference type="ARBA" id="ARBA00022692"/>
    </source>
</evidence>
<feature type="transmembrane region" description="Helical" evidence="7">
    <location>
        <begin position="111"/>
        <end position="132"/>
    </location>
</feature>
<comment type="caution">
    <text evidence="9">The sequence shown here is derived from an EMBL/GenBank/DDBJ whole genome shotgun (WGS) entry which is preliminary data.</text>
</comment>
<dbReference type="InterPro" id="IPR020846">
    <property type="entry name" value="MFS_dom"/>
</dbReference>
<feature type="transmembrane region" description="Helical" evidence="7">
    <location>
        <begin position="366"/>
        <end position="389"/>
    </location>
</feature>
<keyword evidence="2" id="KW-0813">Transport</keyword>
<sequence>MLVLSLKKFLKNKEFLNVFLFSIANFTSLFGTSVYNFAISLYVLKLTGSGLNFATTLTISILSTVLINPFAGVLADRINKKLLAVITDILNSILLLALYELTLKHTLNLPMIYISTFFLNIFSTIYGITIEAAKPNLVSSKLLISINSINKIIESISSIVGPMVGGVIFALINIRLFIIINAFSFGISALLEIFMSFNFNCSNCEKNKGNLNFFTDIIYAINYLKNQKNIIHVFVVFIVLNFFIGLSINVPMPFIINNVLKLNSNFFGIIEAFFSVGIIFGALVIKKVIKKYSYTKITKIMNIILSICMIAIGLSVIINYKIRDKNFYLIYFILIMLLAGAAIASINIPLFYMLQQTIPENFRGRVLGLGSSLSKIVLPIALIIAGTLINLTPVYLLPIISGLGLYIFSMLYIKSNVSTSQ</sequence>
<name>A0ABW8TJM3_9CLOT</name>
<keyword evidence="5 7" id="KW-1133">Transmembrane helix</keyword>
<evidence type="ECO:0000256" key="2">
    <source>
        <dbReference type="ARBA" id="ARBA00022448"/>
    </source>
</evidence>
<feature type="transmembrane region" description="Helical" evidence="7">
    <location>
        <begin position="82"/>
        <end position="99"/>
    </location>
</feature>
<evidence type="ECO:0000259" key="8">
    <source>
        <dbReference type="PROSITE" id="PS50850"/>
    </source>
</evidence>
<feature type="transmembrane region" description="Helical" evidence="7">
    <location>
        <begin position="395"/>
        <end position="413"/>
    </location>
</feature>
<dbReference type="RefSeq" id="WP_406788888.1">
    <property type="nucleotide sequence ID" value="NZ_JBJIAA010000015.1"/>
</dbReference>
<dbReference type="Gene3D" id="1.20.1250.20">
    <property type="entry name" value="MFS general substrate transporter like domains"/>
    <property type="match status" value="1"/>
</dbReference>
<feature type="transmembrane region" description="Helical" evidence="7">
    <location>
        <begin position="15"/>
        <end position="39"/>
    </location>
</feature>
<feature type="transmembrane region" description="Helical" evidence="7">
    <location>
        <begin position="178"/>
        <end position="199"/>
    </location>
</feature>
<evidence type="ECO:0000256" key="3">
    <source>
        <dbReference type="ARBA" id="ARBA00022475"/>
    </source>
</evidence>
<evidence type="ECO:0000313" key="10">
    <source>
        <dbReference type="Proteomes" id="UP001623592"/>
    </source>
</evidence>
<comment type="subcellular location">
    <subcellularLocation>
        <location evidence="1">Cell membrane</location>
        <topology evidence="1">Multi-pass membrane protein</topology>
    </subcellularLocation>
</comment>
<accession>A0ABW8TJM3</accession>
<dbReference type="PANTHER" id="PTHR43266:SF9">
    <property type="entry name" value="PERMEASE, MAJOR FACILITATOR SUPERFAMILY-RELATED"/>
    <property type="match status" value="1"/>
</dbReference>
<keyword evidence="10" id="KW-1185">Reference proteome</keyword>
<gene>
    <name evidence="9" type="ORF">ACJDT4_17645</name>
</gene>
<evidence type="ECO:0000256" key="6">
    <source>
        <dbReference type="ARBA" id="ARBA00023136"/>
    </source>
</evidence>
<dbReference type="Pfam" id="PF07690">
    <property type="entry name" value="MFS_1"/>
    <property type="match status" value="1"/>
</dbReference>
<reference evidence="9 10" key="1">
    <citation type="submission" date="2024-11" db="EMBL/GenBank/DDBJ databases">
        <authorList>
            <person name="Heng Y.C."/>
            <person name="Lim A.C.H."/>
            <person name="Lee J.K.Y."/>
            <person name="Kittelmann S."/>
        </authorList>
    </citation>
    <scope>NUCLEOTIDE SEQUENCE [LARGE SCALE GENOMIC DNA]</scope>
    <source>
        <strain evidence="9 10">WILCCON 0114</strain>
    </source>
</reference>
<feature type="transmembrane region" description="Helical" evidence="7">
    <location>
        <begin position="230"/>
        <end position="254"/>
    </location>
</feature>
<protein>
    <submittedName>
        <fullName evidence="9">MFS transporter</fullName>
    </submittedName>
</protein>
<keyword evidence="4 7" id="KW-0812">Transmembrane</keyword>
<evidence type="ECO:0000313" key="9">
    <source>
        <dbReference type="EMBL" id="MFL0252240.1"/>
    </source>
</evidence>
<evidence type="ECO:0000256" key="5">
    <source>
        <dbReference type="ARBA" id="ARBA00022989"/>
    </source>
</evidence>
<evidence type="ECO:0000256" key="7">
    <source>
        <dbReference type="SAM" id="Phobius"/>
    </source>
</evidence>
<feature type="transmembrane region" description="Helical" evidence="7">
    <location>
        <begin position="51"/>
        <end position="75"/>
    </location>
</feature>
<dbReference type="SUPFAM" id="SSF103473">
    <property type="entry name" value="MFS general substrate transporter"/>
    <property type="match status" value="1"/>
</dbReference>
<dbReference type="CDD" id="cd06173">
    <property type="entry name" value="MFS_MefA_like"/>
    <property type="match status" value="1"/>
</dbReference>
<feature type="domain" description="Major facilitator superfamily (MFS) profile" evidence="8">
    <location>
        <begin position="17"/>
        <end position="416"/>
    </location>
</feature>
<keyword evidence="3" id="KW-1003">Cell membrane</keyword>
<dbReference type="Proteomes" id="UP001623592">
    <property type="component" value="Unassembled WGS sequence"/>
</dbReference>
<dbReference type="EMBL" id="JBJIAA010000015">
    <property type="protein sequence ID" value="MFL0252240.1"/>
    <property type="molecule type" value="Genomic_DNA"/>
</dbReference>
<organism evidence="9 10">
    <name type="scientific">Clostridium neuense</name>
    <dbReference type="NCBI Taxonomy" id="1728934"/>
    <lineage>
        <taxon>Bacteria</taxon>
        <taxon>Bacillati</taxon>
        <taxon>Bacillota</taxon>
        <taxon>Clostridia</taxon>
        <taxon>Eubacteriales</taxon>
        <taxon>Clostridiaceae</taxon>
        <taxon>Clostridium</taxon>
    </lineage>
</organism>
<feature type="transmembrane region" description="Helical" evidence="7">
    <location>
        <begin position="266"/>
        <end position="285"/>
    </location>
</feature>
<feature type="transmembrane region" description="Helical" evidence="7">
    <location>
        <begin position="152"/>
        <end position="172"/>
    </location>
</feature>
<dbReference type="InterPro" id="IPR011701">
    <property type="entry name" value="MFS"/>
</dbReference>
<keyword evidence="6 7" id="KW-0472">Membrane</keyword>
<dbReference type="PROSITE" id="PS50850">
    <property type="entry name" value="MFS"/>
    <property type="match status" value="1"/>
</dbReference>